<dbReference type="Pfam" id="PF00501">
    <property type="entry name" value="AMP-binding"/>
    <property type="match status" value="5"/>
</dbReference>
<organism evidence="6 7">
    <name type="scientific">Talaromyces proteolyticus</name>
    <dbReference type="NCBI Taxonomy" id="1131652"/>
    <lineage>
        <taxon>Eukaryota</taxon>
        <taxon>Fungi</taxon>
        <taxon>Dikarya</taxon>
        <taxon>Ascomycota</taxon>
        <taxon>Pezizomycotina</taxon>
        <taxon>Eurotiomycetes</taxon>
        <taxon>Eurotiomycetidae</taxon>
        <taxon>Eurotiales</taxon>
        <taxon>Trichocomaceae</taxon>
        <taxon>Talaromyces</taxon>
        <taxon>Talaromyces sect. Bacilispori</taxon>
    </lineage>
</organism>
<dbReference type="CDD" id="cd05918">
    <property type="entry name" value="A_NRPS_SidN3_like"/>
    <property type="match status" value="5"/>
</dbReference>
<dbReference type="Gene3D" id="1.10.1200.10">
    <property type="entry name" value="ACP-like"/>
    <property type="match status" value="5"/>
</dbReference>
<dbReference type="InterPro" id="IPR036736">
    <property type="entry name" value="ACP-like_sf"/>
</dbReference>
<dbReference type="SUPFAM" id="SSF47336">
    <property type="entry name" value="ACP-like"/>
    <property type="match status" value="5"/>
</dbReference>
<evidence type="ECO:0000256" key="4">
    <source>
        <dbReference type="SAM" id="MobiDB-lite"/>
    </source>
</evidence>
<dbReference type="PROSITE" id="PS00012">
    <property type="entry name" value="PHOSPHOPANTETHEINE"/>
    <property type="match status" value="2"/>
</dbReference>
<evidence type="ECO:0000256" key="3">
    <source>
        <dbReference type="ARBA" id="ARBA00022598"/>
    </source>
</evidence>
<evidence type="ECO:0000259" key="5">
    <source>
        <dbReference type="PROSITE" id="PS50075"/>
    </source>
</evidence>
<dbReference type="SMART" id="SM01294">
    <property type="entry name" value="PKS_PP_betabranch"/>
    <property type="match status" value="1"/>
</dbReference>
<dbReference type="PROSITE" id="PS00455">
    <property type="entry name" value="AMP_BINDING"/>
    <property type="match status" value="4"/>
</dbReference>
<sequence length="5621" mass="623131">MPQTRLQFQIGVSASEIAIAWTILLKDYVGSSNVLFYVTDSTLLFLPSKRTKSITLEIDERETLNQLSKKLEEQTLPGSDDIGNSQSSPFQTHLYISDVEAISAANDQTNFIELTESIETTDILPSNLKVDFTLKCLILEDGQGINVSAVPSSPACSSTQALRILQQLEHVIHQIHQPEQQRNKLVYEINTASDSDLRDVWTWNSTEPVGEENTALEVFTNIVKHYPSSPAINAWDGELSYKELDELSTIFSSHLTHAGIGSGNIVPLCFEKSVWTPVAIWSVIKTGAAFVLLDENLPEDRLRQVAQIIGPNGFLALASSSQKHRAKLITSQVIVVDSEYLESVDIPSKRKVDPRIQSSDLIYIVFTSGSTGVPKAAMLSHNNICVFSSSIGVLSNVAHESRILALASYAYDVSLGNIFLSLLNGACLCIPSSWECKNDVGRVVQNYRITHAMMTPSVSKMLHASDSRTLEVLDLCGEPCSEDALEKWRGTRTRVMNTYGPAECTVTTVANPNVLLSSKPTVIGKGVGVCWVMDPIDRDRLTPIGAVGELVLEGPMVGLGYLHDEKTTRSKFLNNPEWLQNGHLGVTTGRRGRLYRTGDLVRYTDDGLIDYVGRRDMQVKIRGQRVELGEVSAHLQQHMPSSIEWCPEVVRLEGGAELLVVFLAIPDVAFANRLENDKVDDLRVIIDQVSFELRRKLPPALVPGAYTRIDQIPLALTGKIDHRKLKQIALSLTTDRLIFPQTKPMDACLNSKRQTGNSRPTTDGNRHTNGSSIKRQNGNDNNGISKDLKFKLLKQIWSDILHVEIESIHPTDSFFAHGGESLAAIRFVSAATRNGIQLDVSTIFRHPQFEDLASNSKLSHTSLPKPPVRFALIREEKVVDEIALSCGISTDNIEDVYPCTPLQEGLITAESSKSASYVGRGRFALPQHTNLTLFARAWQRVAETHPILRTRIVDTDSHGLLQVVLRDGSLFAGIQTGNLASYLKGDMRRKMGLNTELCRWGIVRERQIAYFVLTMHHSIYDGWTLPRIVSDAFRAYQGIRIEPSIGFNVFIDHIRSLPLKPTEDFWARQLKDPERTSVFPALPPGIREPLADRTVSKTFATPSNANKGISIPSLLRAAWALLVSRILGVDDVTFGATVSGRNVAINGIEDLLSPTISTIPVRVRIDESTNVENFIAGVQNDALEAMPFENFGLQNIRKVNEDTRQGSKFQTLFIVHPPDASNLESLSTSSPVEQELKTMLEKLDISDTLSSFNEYSLMVLITQAKGHLRVEANYDSRVLGTNQITLLLEQFAHVAVQIGSRNNMRLSLREIPIASEIDIEKIWQWNATPFSPTSECIQDVVRRTSQLRPQAEAIVAWDGTASFDDVDKLSLRLSHILRAKGVRRGSLVPICMEKSMWATIAMLGILKSGAGFVPMDVRHQPKQRLLSIVEQAGATCIVTAGPATALASELCKEVIACDQLLNSASYDADGLFVDSEQSSPLDTAFIVFTSGSTGVPKGIVITHENFCSTIRHHSRELKLSNNSRIYDYASYSFDIAVHNSLMALCLGGCLCIPSEDDRENDIEGSFERLKANWADLTPSVVRLIDPSAVPGLKTLVLSGEAVGKDIVRLWATKVDLINAYGPAECQICTVQGNVKTPEQTPAIGRAVGCHAWIVEPQSNNLSAIGAIGELVIEGPIVSPGYLNASNTSFIRDPPWLVAGSKAVPGRRGLLYRTGDLVQYQIDGTILYVGRAATQVKINGQRVELNEVEFHVKQAVPTLSEVVAEVIDFGGTNTLTAFMVDSNNSQTGKRLRGLHNDDSPTIDLASPPTELQSRLKTVLPPYMVPTVYLNTSHIPLTPTRKIDRQKLKRYASHIAKDGLLQWTQKEQVDTLTIFNQRQLTMATIWSRVLKVETSKIGLHSDFFRLGGDSISAMRLVKYARKERLVLTVADIFLHSQFDQLSNIAHEIVDINDDLEDSADRIQPFDLIPVSGRDVLLSSAATICRVPQDAIIDIYPCTPFQEAVFALTARNSSAYVQHTQLRFSDNLSLDRVLGAWNKVIEANAILRTRLIQSEEAKLLQVVIHHERNIWNWYNTSQEYLDEAAKTPMGLGHSLFRFGIVRNGSASAAGYNLIWTMHHAIYDAWSMDLILRQVSKYYYSQELPSANPDYNIFVDFLRRQESKSVHWWQSYLSGAANASIYPKTPMSIREKLSDSLTRKEFALPPLLPPGYSPAVLLRAAWAILMARHTGGEYVVFGETRLGRNVPVKGVERMPGPTIASAPILVQVDRENTIESLLQRVRNEGIQMQEFEHLGLQNISRVSEDARAACNFQTLLVFLEAEDRVDGDSIFEIDETIDDIRNFNSNYLLIYFSLTRKSLITQAVFREPAISGGQVDLLLQQLQSIFSRLCSLPKNTLIKQLDVASEHDLAQIWDWNAIPAETVDEYIHELIAKNALKNPDRLAVLAHDGELTYKELDDYSTNLAAQLIAKGIGLNCFVPLCFEKSVLVPIAMLAVIKTGAAFSVMDVSYPESRLKIITEALVSTLVMTSPSQLNLAKRLSDEVFIVDTISYTDTTELHRYQVIESSPRNTDRIMYVCFTSGSTGVPKGVKVSHRNLSSAAVAQTRELDFVPDDRVYDFSSHAFDANIWHFYLGFVVGACVCIPSHEDRMGNLAGSITSFKSTALFLTPSVARTINPQEVPTVKRLYLGGEAVTPLDVSMWKDSVELWGAYGPTETTPLCIFTRLFAPESASNIGRGVGVRSWVCDPNNHEQLVAVGAIGEMVNEGPLVTQGYHNQPEKTAAVFIESPNFLQQGFQDKHGRHGRLYKTGDLVRYCFDGTIQYLGRADTQVKLRGQRVEYGEIEYHLKRALPESSSICEVILHPSSGRPMLVAFCSLSSSSLSLDRAGARAYLSKRLPPYMIPEFFLRMTEIPKNPSGKVDRLKLRAVGPEILSTTNTLEGETDVERVYGPHTEMETLLGTLWSTALGHNITPIYSDTDFVDVGGDSIAAMKLSNLARKHDLSLTVKDIIQYPTLSSMALHIRSIQILSNSPKPFSLLDTSDIGQILANASVICNVPPEAYIKRSVFEVPSYINLEKLVQAWDTVYQYNTILRTRFVEVQGFGLLQVVVSGHHRRKYGSLESCIKAFSEHNPDLGNPLSHLSIIEDKTAPKIVWTVHHALYDEWSTLIIEEQLRRAYQGRAVTRPPDFSGYVRHILSQNQNEAKSFWKSQLSGCISTTTYPILPSTSYSVRPSKTFNRRIHPDVGSFAKLQARIHAAWALIVSKLTGSDDVVFAATLAGRNASVEGIEQMVGPTITPVPIRIQLERDQCQVQDLLSAIENNTAKMAAYQHIGLKNIELINDDTRAACKFQTLIVITPAPESGVSELDSIKTSTYETHSKEGEAFHTFALVLFFFPTKDGLDLQVVFDPTILDEREVERLAGRLESTISSLSNNTFVSDIECLGKEDLNAIWGWNNKIPSSNEQVLHELILESASKRPDKVAVDAWDCKLSYSQLDNLSRNLASHLSKYGVGRHSVIPILSPKSGYIPVAVLAILRSGAAFLPLDSTQPLNRLKTVVNQVKPDVILAATSTIDAATSLGAKVVPIETCRNAVVNGTNTAEQEAESHLDDVACILFTSGSTGIPKGVMQTHRALSSSVIHQAAQSGFTDTTRAFEFASYTFDVSWNMIFKILAVGGTLCVPSEEDRQNDLSGALSRSGATLTELTASVARLLNPDALSHLETLILSGEPVDIREFEHWKPKVRVIVCYGPSECTSVSTINPGLQDQSSEDGIGRASGCAIWIVDPKNYRHLMPVGAVGEILIQGPIVGKGYYNNETLTRASYISDLPWLNSTNEGKAIFSKHAFLSGDLARYDENGNLHFVSRKDLQVKLHGQRIELEEVQHHVRKVIGDVVGPVIACILGDSGPGSEQKLAAFLTEKHTERKDVCDLAVPESAAVTALQIIDEKLGALLPKYMVPSAYYFVTTVPLTNNGKINRKRLAELASIAQPDQIYRGRTSQEAARRKPSTVSEAKMQQLWSVALALPTEVIGADDNFFNLNGDSISAMRLVAGARSEGFDLRVSDVFANPRLSDLAPRLLSKAKQQQVAPSQIGPFELLGKSIDIPAIRSEAARRCGISNIDAVEDVYPCTPLQETMLAATIKDPSAFISMRVYRISQDIDLNKLRNAWATVVARHRILRTRLVDLDTHGLNQIVVQDAPLSWDHYDSMKSFLKGTRDVNMGPTLPLTRWALINSNPNHQLVWTIHHAMYDGWTLPIIENEVREAYFQRALEKPYLDMRPLVNYIRKEQKNASVSFWGRELTDAGESTVFPSLRYHNYEPRPATYLEKTISADISTSHGISLSALLYGSWSIVVSHATGNSKVSLGAILTGRNAPIDGIDRVIGPAVTTVPIFIDADSGLTVQDFMTRLHDTTVRRIPHEHLGIHAIRRINSTCEAACNFQTVLVIQPPRGSARSKVKDIDQVLEEIDETKIEGFPDQHSVLNQYGLMMEILPIDKKMTIRASFDSKLISGAEMDRMCSRWEQVIQEILQILNQGLPATIGTLNSISRQEIDAIWGWNKNEPEAVTDQLVLQTISEIATQTPETLAIDAWDGRLTYRELEELSSRLANYLVSLGVRPGQFVPLIFPKSMWANVSMLGVLKTGAAFVPLDADHPEGHLRAIMQPLTTDFILCAAQTRDRASRLARNAIMVDATLVSGEATKQYIGITSCFSLPSANDLAYAVFTSGSTGAAKGVKITHKNLATAIQYQAGPQGYQINPSTRSLDSSSYSFDACVCNFFYTITQGGCLCIPSEESLKGDIASFIRDYQINWAQLVPSVARTIHPDSLPDLKTLVLTGEPLTKGDIEKWHHRIRLVNAYGPTECTILCAISSQITDPSELGSIGRGRGANLWLTEIGNPNKLAPIGAPGEILIEGPIIGAGYLGPYKYPLVENPSWLLAGTESFPGRQGILFRTGDKARYAEDGTLVFIGRIGSEIKLRGQRVDLTAVEDAIRRRIPSGLEIAAEIVHVNLGEKSQERQMLLTFVSTAHGSLADCHQKLEENLRALVPDLKSGLDAVLPTYMQPEAFFPIPAILKTSSGKTDRRRLKEFGKTLRLQQLIWISGEMANTSSTPPCTEEERTLAALWAELLGVQYQSIFREDDFFKLGGDSLGVMRLTTKAHERGLGLKAAEVFKTPKLALLAQKITTVVDITKEVTTYKPYSLLTGDIDIKEFTSTYIAPVLNVDSTEIEDILPANGFQVDYMHNEEEPLGLQYAYLDIGPEVSWPKLVEACRTVVQAYQCLRARFVYHQGKYYQIILRDAPLLTEEIVSSEYITPFSNQFCPRDGRQAQINDIFTKMTLVNTENGQRRAILRMSHMQNDGWCTVRILKEVANVFNGGEVAKTPNWTNLLHYRRQTAHSSHQYWQTILNGSSQITPPLLYKPGGTKVRTLRSYALPYFHTSDDNRRTRPTVVINVAWALVLQHLAGHTDLTFGNVTTGRNGAMPSLDSVIGPCVNMLPFRLRLDSRSLASNRRQYLRDLVEVSAQQVDDRTSHEGLDWEEMVDRCTDWPSGTRYTSAVHFRNMAFEPELTFGNEHLMVTWYELVATPHWTTVLVYPENDVLRLWLLANPVEIGDDGADEILHMLAGYCDEIVASLHE</sequence>
<dbReference type="InterPro" id="IPR001242">
    <property type="entry name" value="Condensation_dom"/>
</dbReference>
<dbReference type="Gene3D" id="3.30.559.30">
    <property type="entry name" value="Nonribosomal peptide synthetase, condensation domain"/>
    <property type="match status" value="5"/>
</dbReference>
<dbReference type="InterPro" id="IPR023213">
    <property type="entry name" value="CAT-like_dom_sf"/>
</dbReference>
<feature type="domain" description="Carrier" evidence="5">
    <location>
        <begin position="3995"/>
        <end position="4071"/>
    </location>
</feature>
<dbReference type="Gene3D" id="3.30.559.10">
    <property type="entry name" value="Chloramphenicol acetyltransferase-like domain"/>
    <property type="match status" value="5"/>
</dbReference>
<dbReference type="InterPro" id="IPR020806">
    <property type="entry name" value="PKS_PP-bd"/>
</dbReference>
<dbReference type="GO" id="GO:0044550">
    <property type="term" value="P:secondary metabolite biosynthetic process"/>
    <property type="evidence" value="ECO:0007669"/>
    <property type="project" value="TreeGrafter"/>
</dbReference>
<dbReference type="GO" id="GO:0031177">
    <property type="term" value="F:phosphopantetheine binding"/>
    <property type="evidence" value="ECO:0007669"/>
    <property type="project" value="InterPro"/>
</dbReference>
<name>A0AAD4KM79_9EURO</name>
<dbReference type="Pfam" id="PF00550">
    <property type="entry name" value="PP-binding"/>
    <property type="match status" value="5"/>
</dbReference>
<dbReference type="InterPro" id="IPR020845">
    <property type="entry name" value="AMP-binding_CS"/>
</dbReference>
<evidence type="ECO:0000313" key="7">
    <source>
        <dbReference type="Proteomes" id="UP001201262"/>
    </source>
</evidence>
<dbReference type="Proteomes" id="UP001201262">
    <property type="component" value="Unassembled WGS sequence"/>
</dbReference>
<dbReference type="Pfam" id="PF00668">
    <property type="entry name" value="Condensation"/>
    <property type="match status" value="5"/>
</dbReference>
<evidence type="ECO:0000256" key="1">
    <source>
        <dbReference type="ARBA" id="ARBA00022450"/>
    </source>
</evidence>
<feature type="region of interest" description="Disordered" evidence="4">
    <location>
        <begin position="747"/>
        <end position="781"/>
    </location>
</feature>
<dbReference type="SUPFAM" id="SSF56801">
    <property type="entry name" value="Acetyl-CoA synthetase-like"/>
    <property type="match status" value="5"/>
</dbReference>
<proteinExistence type="predicted"/>
<keyword evidence="1" id="KW-0596">Phosphopantetheine</keyword>
<dbReference type="SUPFAM" id="SSF52777">
    <property type="entry name" value="CoA-dependent acyltransferases"/>
    <property type="match status" value="10"/>
</dbReference>
<feature type="compositionally biased region" description="Polar residues" evidence="4">
    <location>
        <begin position="751"/>
        <end position="781"/>
    </location>
</feature>
<dbReference type="FunFam" id="3.30.559.30:FF:000003">
    <property type="entry name" value="Nonribosomal peptide synthase SidD"/>
    <property type="match status" value="2"/>
</dbReference>
<accession>A0AAD4KM79</accession>
<dbReference type="RefSeq" id="XP_046067427.1">
    <property type="nucleotide sequence ID" value="XM_046222281.1"/>
</dbReference>
<dbReference type="NCBIfam" id="TIGR01733">
    <property type="entry name" value="AA-adenyl-dom"/>
    <property type="match status" value="3"/>
</dbReference>
<keyword evidence="3" id="KW-0436">Ligase</keyword>
<dbReference type="Gene3D" id="3.30.300.30">
    <property type="match status" value="5"/>
</dbReference>
<dbReference type="PANTHER" id="PTHR45527">
    <property type="entry name" value="NONRIBOSOMAL PEPTIDE SYNTHETASE"/>
    <property type="match status" value="1"/>
</dbReference>
<dbReference type="PANTHER" id="PTHR45527:SF1">
    <property type="entry name" value="FATTY ACID SYNTHASE"/>
    <property type="match status" value="1"/>
</dbReference>
<dbReference type="InterPro" id="IPR009081">
    <property type="entry name" value="PP-bd_ACP"/>
</dbReference>
<dbReference type="InterPro" id="IPR042099">
    <property type="entry name" value="ANL_N_sf"/>
</dbReference>
<dbReference type="InterPro" id="IPR010071">
    <property type="entry name" value="AA_adenyl_dom"/>
</dbReference>
<dbReference type="EMBL" id="JAJTJA010000012">
    <property type="protein sequence ID" value="KAH8691335.1"/>
    <property type="molecule type" value="Genomic_DNA"/>
</dbReference>
<dbReference type="NCBIfam" id="NF003417">
    <property type="entry name" value="PRK04813.1"/>
    <property type="match status" value="5"/>
</dbReference>
<feature type="domain" description="Carrier" evidence="5">
    <location>
        <begin position="5097"/>
        <end position="5173"/>
    </location>
</feature>
<dbReference type="GO" id="GO:0016874">
    <property type="term" value="F:ligase activity"/>
    <property type="evidence" value="ECO:0007669"/>
    <property type="project" value="UniProtKB-KW"/>
</dbReference>
<dbReference type="InterPro" id="IPR045851">
    <property type="entry name" value="AMP-bd_C_sf"/>
</dbReference>
<dbReference type="Gene3D" id="3.40.50.12780">
    <property type="entry name" value="N-terminal domain of ligase-like"/>
    <property type="match status" value="5"/>
</dbReference>
<dbReference type="GeneID" id="70252568"/>
<keyword evidence="2" id="KW-0597">Phosphoprotein</keyword>
<dbReference type="FunFam" id="1.10.1200.10:FF:000005">
    <property type="entry name" value="Nonribosomal peptide synthetase 1"/>
    <property type="match status" value="1"/>
</dbReference>
<evidence type="ECO:0000256" key="2">
    <source>
        <dbReference type="ARBA" id="ARBA00022553"/>
    </source>
</evidence>
<feature type="domain" description="Carrier" evidence="5">
    <location>
        <begin position="2947"/>
        <end position="3020"/>
    </location>
</feature>
<dbReference type="PROSITE" id="PS50075">
    <property type="entry name" value="CARRIER"/>
    <property type="match status" value="5"/>
</dbReference>
<dbReference type="InterPro" id="IPR000873">
    <property type="entry name" value="AMP-dep_synth/lig_dom"/>
</dbReference>
<protein>
    <submittedName>
        <fullName evidence="6">Nonribosomal peptide synthase</fullName>
    </submittedName>
</protein>
<dbReference type="FunFam" id="3.30.300.30:FF:000015">
    <property type="entry name" value="Nonribosomal peptide synthase SidD"/>
    <property type="match status" value="5"/>
</dbReference>
<dbReference type="CDD" id="cd19542">
    <property type="entry name" value="CT_NRPS-like"/>
    <property type="match status" value="1"/>
</dbReference>
<keyword evidence="7" id="KW-1185">Reference proteome</keyword>
<evidence type="ECO:0000313" key="6">
    <source>
        <dbReference type="EMBL" id="KAH8691335.1"/>
    </source>
</evidence>
<dbReference type="GO" id="GO:0005737">
    <property type="term" value="C:cytoplasm"/>
    <property type="evidence" value="ECO:0007669"/>
    <property type="project" value="TreeGrafter"/>
</dbReference>
<comment type="caution">
    <text evidence="6">The sequence shown here is derived from an EMBL/GenBank/DDBJ whole genome shotgun (WGS) entry which is preliminary data.</text>
</comment>
<dbReference type="GO" id="GO:0043041">
    <property type="term" value="P:amino acid activation for nonribosomal peptide biosynthetic process"/>
    <property type="evidence" value="ECO:0007669"/>
    <property type="project" value="TreeGrafter"/>
</dbReference>
<gene>
    <name evidence="6" type="ORF">BGW36DRAFT_465104</name>
</gene>
<dbReference type="InterPro" id="IPR006162">
    <property type="entry name" value="Ppantetheine_attach_site"/>
</dbReference>
<feature type="domain" description="Carrier" evidence="5">
    <location>
        <begin position="1871"/>
        <end position="1950"/>
    </location>
</feature>
<dbReference type="SMART" id="SM00823">
    <property type="entry name" value="PKS_PP"/>
    <property type="match status" value="4"/>
</dbReference>
<feature type="domain" description="Carrier" evidence="5">
    <location>
        <begin position="784"/>
        <end position="860"/>
    </location>
</feature>
<dbReference type="CDD" id="cd19545">
    <property type="entry name" value="FUM14_C_NRPS-like"/>
    <property type="match status" value="4"/>
</dbReference>
<reference evidence="6" key="1">
    <citation type="submission" date="2021-12" db="EMBL/GenBank/DDBJ databases">
        <title>Convergent genome expansion in fungi linked to evolution of root-endophyte symbiosis.</title>
        <authorList>
            <consortium name="DOE Joint Genome Institute"/>
            <person name="Ke Y.-H."/>
            <person name="Bonito G."/>
            <person name="Liao H.-L."/>
            <person name="Looney B."/>
            <person name="Rojas-Flechas A."/>
            <person name="Nash J."/>
            <person name="Hameed K."/>
            <person name="Schadt C."/>
            <person name="Martin F."/>
            <person name="Crous P.W."/>
            <person name="Miettinen O."/>
            <person name="Magnuson J.K."/>
            <person name="Labbe J."/>
            <person name="Jacobson D."/>
            <person name="Doktycz M.J."/>
            <person name="Veneault-Fourrey C."/>
            <person name="Kuo A."/>
            <person name="Mondo S."/>
            <person name="Calhoun S."/>
            <person name="Riley R."/>
            <person name="Ohm R."/>
            <person name="LaButti K."/>
            <person name="Andreopoulos B."/>
            <person name="Pangilinan J."/>
            <person name="Nolan M."/>
            <person name="Tritt A."/>
            <person name="Clum A."/>
            <person name="Lipzen A."/>
            <person name="Daum C."/>
            <person name="Barry K."/>
            <person name="Grigoriev I.V."/>
            <person name="Vilgalys R."/>
        </authorList>
    </citation>
    <scope>NUCLEOTIDE SEQUENCE</scope>
    <source>
        <strain evidence="6">PMI_201</strain>
    </source>
</reference>